<evidence type="ECO:0000256" key="3">
    <source>
        <dbReference type="ARBA" id="ARBA00022490"/>
    </source>
</evidence>
<dbReference type="GeneTree" id="ENSGT00530000063691"/>
<feature type="region of interest" description="Disordered" evidence="6">
    <location>
        <begin position="198"/>
        <end position="227"/>
    </location>
</feature>
<keyword evidence="5" id="KW-0206">Cytoskeleton</keyword>
<evidence type="ECO:0000256" key="5">
    <source>
        <dbReference type="ARBA" id="ARBA00023212"/>
    </source>
</evidence>
<comment type="subcellular location">
    <subcellularLocation>
        <location evidence="1">Cytoplasm</location>
        <location evidence="1">Cytoskeleton</location>
    </subcellularLocation>
</comment>
<feature type="region of interest" description="Disordered" evidence="6">
    <location>
        <begin position="148"/>
        <end position="174"/>
    </location>
</feature>
<evidence type="ECO:0000259" key="7">
    <source>
        <dbReference type="Pfam" id="PF15297"/>
    </source>
</evidence>
<dbReference type="GO" id="GO:0005813">
    <property type="term" value="C:centrosome"/>
    <property type="evidence" value="ECO:0007669"/>
    <property type="project" value="TreeGrafter"/>
</dbReference>
<evidence type="ECO:0000313" key="9">
    <source>
        <dbReference type="Proteomes" id="UP000594220"/>
    </source>
</evidence>
<keyword evidence="9" id="KW-1185">Reference proteome</keyword>
<gene>
    <name evidence="8" type="primary">CKAP2L</name>
</gene>
<keyword evidence="4" id="KW-0597">Phosphoprotein</keyword>
<feature type="domain" description="Cytoskeleton-associated protein 2 C-terminal" evidence="7">
    <location>
        <begin position="372"/>
        <end position="536"/>
    </location>
</feature>
<evidence type="ECO:0000256" key="2">
    <source>
        <dbReference type="ARBA" id="ARBA00009468"/>
    </source>
</evidence>
<evidence type="ECO:0000313" key="8">
    <source>
        <dbReference type="Ensembl" id="ENSCPRP00005019552.1"/>
    </source>
</evidence>
<dbReference type="OrthoDB" id="6288182at2759"/>
<keyword evidence="3" id="KW-0963">Cytoplasm</keyword>
<dbReference type="GO" id="GO:0005829">
    <property type="term" value="C:cytosol"/>
    <property type="evidence" value="ECO:0007669"/>
    <property type="project" value="TreeGrafter"/>
</dbReference>
<accession>A0A7M4F7F0</accession>
<dbReference type="Pfam" id="PF15297">
    <property type="entry name" value="CKAP2_C"/>
    <property type="match status" value="2"/>
</dbReference>
<dbReference type="InterPro" id="IPR029197">
    <property type="entry name" value="CKAP2_C"/>
</dbReference>
<feature type="region of interest" description="Disordered" evidence="6">
    <location>
        <begin position="300"/>
        <end position="331"/>
    </location>
</feature>
<dbReference type="Ensembl" id="ENSCPRT00005022864.1">
    <property type="protein sequence ID" value="ENSCPRP00005019552.1"/>
    <property type="gene ID" value="ENSCPRG00005013633.1"/>
</dbReference>
<comment type="similarity">
    <text evidence="2">Belongs to the CKAP2 family.</text>
</comment>
<dbReference type="PANTHER" id="PTHR47078:SF1">
    <property type="entry name" value="CYTOSKELETON-ASSOCIATED PROTEIN 2-LIKE"/>
    <property type="match status" value="1"/>
</dbReference>
<dbReference type="KEGG" id="cpoo:109313273"/>
<dbReference type="PANTHER" id="PTHR47078">
    <property type="entry name" value="CYTOSKELETON-ASSOCIATED PROTEIN 2-LIKE"/>
    <property type="match status" value="1"/>
</dbReference>
<feature type="compositionally biased region" description="Polar residues" evidence="6">
    <location>
        <begin position="358"/>
        <end position="367"/>
    </location>
</feature>
<evidence type="ECO:0000256" key="6">
    <source>
        <dbReference type="SAM" id="MobiDB-lite"/>
    </source>
</evidence>
<dbReference type="GeneID" id="109313273"/>
<evidence type="ECO:0000256" key="4">
    <source>
        <dbReference type="ARBA" id="ARBA00022553"/>
    </source>
</evidence>
<name>A0A7M4F7F0_CROPO</name>
<organism evidence="8 9">
    <name type="scientific">Crocodylus porosus</name>
    <name type="common">Saltwater crocodile</name>
    <name type="synonym">Estuarine crocodile</name>
    <dbReference type="NCBI Taxonomy" id="8502"/>
    <lineage>
        <taxon>Eukaryota</taxon>
        <taxon>Metazoa</taxon>
        <taxon>Chordata</taxon>
        <taxon>Craniata</taxon>
        <taxon>Vertebrata</taxon>
        <taxon>Euteleostomi</taxon>
        <taxon>Archelosauria</taxon>
        <taxon>Archosauria</taxon>
        <taxon>Crocodylia</taxon>
        <taxon>Longirostres</taxon>
        <taxon>Crocodylidae</taxon>
        <taxon>Crocodylus</taxon>
    </lineage>
</organism>
<dbReference type="OMA" id="TPMYVYR"/>
<feature type="domain" description="Cytoskeleton-associated protein 2 C-terminal" evidence="7">
    <location>
        <begin position="593"/>
        <end position="632"/>
    </location>
</feature>
<dbReference type="CTD" id="150468"/>
<reference evidence="8" key="1">
    <citation type="submission" date="2025-08" db="UniProtKB">
        <authorList>
            <consortium name="Ensembl"/>
        </authorList>
    </citation>
    <scope>IDENTIFICATION</scope>
</reference>
<protein>
    <submittedName>
        <fullName evidence="8">Cytoskeleton associated protein 2 like</fullName>
    </submittedName>
</protein>
<dbReference type="Proteomes" id="UP000594220">
    <property type="component" value="Unplaced"/>
</dbReference>
<feature type="compositionally biased region" description="Basic residues" evidence="6">
    <location>
        <begin position="374"/>
        <end position="389"/>
    </location>
</feature>
<reference evidence="8" key="2">
    <citation type="submission" date="2025-09" db="UniProtKB">
        <authorList>
            <consortium name="Ensembl"/>
        </authorList>
    </citation>
    <scope>IDENTIFICATION</scope>
</reference>
<feature type="region of interest" description="Disordered" evidence="6">
    <location>
        <begin position="344"/>
        <end position="400"/>
    </location>
</feature>
<evidence type="ECO:0000256" key="1">
    <source>
        <dbReference type="ARBA" id="ARBA00004245"/>
    </source>
</evidence>
<dbReference type="AlphaFoldDB" id="A0A7M4F7F0"/>
<dbReference type="InterPro" id="IPR052855">
    <property type="entry name" value="CKAP2-like"/>
</dbReference>
<proteinExistence type="inferred from homology"/>
<feature type="region of interest" description="Disordered" evidence="6">
    <location>
        <begin position="246"/>
        <end position="274"/>
    </location>
</feature>
<dbReference type="RefSeq" id="XP_019395308.1">
    <property type="nucleotide sequence ID" value="XM_019539763.1"/>
</dbReference>
<dbReference type="GO" id="GO:0072686">
    <property type="term" value="C:mitotic spindle"/>
    <property type="evidence" value="ECO:0007669"/>
    <property type="project" value="TreeGrafter"/>
</dbReference>
<sequence length="657" mass="71937">MEAQEERQRKLREYLAAKGKLKCPCAKPYLKDSTSQRILQEPPLRKPGAVTGSQVVLPKQPIWVQRDTGPPSRAAKPAGCALQHSSMGIPISQGPKSRLMKCLGKDQDPFAKPPNPDHCNRPIRTMAFSTHRPLYPTQETAKAVKLHQRAGESDGGRSHPSTQMGKENLNLPASEFGNRGAFGLESRAQARTGCKDMAPTITRGRGRLKASGNSRPTGQACDEAGKPRPGLTVVQLQISAVPRTQLSKGPGVLKGRHDPSLSKPQPMVGRPLERQHAEPLRALGKRRPLATAGKDLKLMRSPRKPQALEKLPLTQPKAASQLGRPHGPITCPTVMRRGKQIGLDAKQVPQPRPGAPRNCTTPHTSGAQIGASLSRRRSSTSRSQARRVPKTPTPANRKKQLEEWLASKGRAYKRPPMTLSTKKLTKKLHQSFWDGIKEEEEEETQEQMDFAGKIHSAVSQCLRHIEEGLPASKFFTQLAQVPEAERSAQFWICKAKMLAREGSFDVMGLYEAAVRAGAEPIQELREVVVNLLKQRDKTSQGIPGTHGPEVQVPTTPCPGQSQPAVTTLCVTSRHLPVSTIKLKVMPTPKASAPNVQLLTPVRRSLRIEHTVARYPNMLRDHDPLVSSLAEIAGGHIVICKNQALPEDVELEILGLGQ</sequence>